<dbReference type="InterPro" id="IPR003679">
    <property type="entry name" value="Amioglycoside_AcTrfase"/>
</dbReference>
<organism evidence="5 6">
    <name type="scientific">Deinococcus rubellus</name>
    <dbReference type="NCBI Taxonomy" id="1889240"/>
    <lineage>
        <taxon>Bacteria</taxon>
        <taxon>Thermotogati</taxon>
        <taxon>Deinococcota</taxon>
        <taxon>Deinococci</taxon>
        <taxon>Deinococcales</taxon>
        <taxon>Deinococcaceae</taxon>
        <taxon>Deinococcus</taxon>
    </lineage>
</organism>
<dbReference type="InterPro" id="IPR028345">
    <property type="entry name" value="Antibiotic_NAT-like"/>
</dbReference>
<evidence type="ECO:0000256" key="1">
    <source>
        <dbReference type="ARBA" id="ARBA00006383"/>
    </source>
</evidence>
<dbReference type="Proteomes" id="UP001060261">
    <property type="component" value="Chromosome"/>
</dbReference>
<evidence type="ECO:0000256" key="3">
    <source>
        <dbReference type="ARBA" id="ARBA00023315"/>
    </source>
</evidence>
<keyword evidence="3 4" id="KW-0012">Acyltransferase</keyword>
<dbReference type="RefSeq" id="WP_260559296.1">
    <property type="nucleotide sequence ID" value="NZ_BAABEC010000005.1"/>
</dbReference>
<gene>
    <name evidence="5" type="ORF">N0D28_09525</name>
</gene>
<name>A0ABY5YDB1_9DEIO</name>
<dbReference type="EMBL" id="CP104213">
    <property type="protein sequence ID" value="UWX63003.1"/>
    <property type="molecule type" value="Genomic_DNA"/>
</dbReference>
<dbReference type="PANTHER" id="PTHR11104:SF0">
    <property type="entry name" value="SPBETA PROPHAGE-DERIVED AMINOGLYCOSIDE N(3')-ACETYLTRANSFERASE-LIKE PROTEIN YOKD"/>
    <property type="match status" value="1"/>
</dbReference>
<comment type="catalytic activity">
    <reaction evidence="4">
        <text>a 2-deoxystreptamine antibiotic + acetyl-CoA = an N(3)-acetyl-2-deoxystreptamine antibiotic + CoA + H(+)</text>
        <dbReference type="Rhea" id="RHEA:12665"/>
        <dbReference type="ChEBI" id="CHEBI:15378"/>
        <dbReference type="ChEBI" id="CHEBI:57287"/>
        <dbReference type="ChEBI" id="CHEBI:57288"/>
        <dbReference type="ChEBI" id="CHEBI:57921"/>
        <dbReference type="ChEBI" id="CHEBI:77452"/>
        <dbReference type="EC" id="2.3.1.81"/>
    </reaction>
</comment>
<accession>A0ABY5YDB1</accession>
<dbReference type="PANTHER" id="PTHR11104">
    <property type="entry name" value="AMINOGLYCOSIDE N3-ACETYLTRANSFERASE"/>
    <property type="match status" value="1"/>
</dbReference>
<keyword evidence="4" id="KW-0046">Antibiotic resistance</keyword>
<protein>
    <recommendedName>
        <fullName evidence="4">Aminoglycoside N(3)-acetyltransferase</fullName>
        <ecNumber evidence="4">2.3.1.-</ecNumber>
    </recommendedName>
</protein>
<evidence type="ECO:0000313" key="5">
    <source>
        <dbReference type="EMBL" id="UWX63003.1"/>
    </source>
</evidence>
<evidence type="ECO:0000313" key="6">
    <source>
        <dbReference type="Proteomes" id="UP001060261"/>
    </source>
</evidence>
<dbReference type="EC" id="2.3.1.-" evidence="4"/>
<keyword evidence="2 4" id="KW-0808">Transferase</keyword>
<comment type="similarity">
    <text evidence="1 4">Belongs to the antibiotic N-acetyltransferase family.</text>
</comment>
<dbReference type="Pfam" id="PF02522">
    <property type="entry name" value="Antibiotic_NAT"/>
    <property type="match status" value="1"/>
</dbReference>
<keyword evidence="6" id="KW-1185">Reference proteome</keyword>
<evidence type="ECO:0000256" key="2">
    <source>
        <dbReference type="ARBA" id="ARBA00022679"/>
    </source>
</evidence>
<dbReference type="SUPFAM" id="SSF110710">
    <property type="entry name" value="TTHA0583/YokD-like"/>
    <property type="match status" value="1"/>
</dbReference>
<proteinExistence type="inferred from homology"/>
<evidence type="ECO:0000256" key="4">
    <source>
        <dbReference type="RuleBase" id="RU365031"/>
    </source>
</evidence>
<reference evidence="5" key="1">
    <citation type="submission" date="2022-09" db="EMBL/GenBank/DDBJ databases">
        <title>genome sequence of Deinococcus rubellus.</title>
        <authorList>
            <person name="Srinivasan S."/>
        </authorList>
    </citation>
    <scope>NUCLEOTIDE SEQUENCE</scope>
    <source>
        <strain evidence="5">Ant6</strain>
    </source>
</reference>
<sequence length="282" mass="30217">MLNMLRRPQVTAAMIAEGLAALGLDGSQHAIVHASLRSFGQVEGGTAALLGELRRHTATLSAPAFTYATLLRSPTSSVYATFNRDTRVSRDIGRVPQLLVEQADALRSFHPALSFVALGEQARAIVEAQSLTNPYGPIGALYDLDAVSLLLGVDHSSNTSLHYGEYLAGVPLLTRYVPLGGNVVPSAFPNCSADFENIAPYVQGKQVTVGRAHLSAYRVRDLVDGVRTFLATHPEGMLCTYPTCRCQEVRRLIRTEGLRPRVHSGLPVGALGLTGDLTSRVG</sequence>